<reference evidence="1" key="2">
    <citation type="submission" date="2012-09" db="EMBL/GenBank/DDBJ databases">
        <title>The complete sequence of Psychroflexus torquis an extreme psychrophile from sea-ice that is stimulated by light.</title>
        <authorList>
            <person name="Feng S."/>
            <person name="Powell S.M."/>
            <person name="Bowman J.P."/>
        </authorList>
    </citation>
    <scope>NUCLEOTIDE SEQUENCE [LARGE SCALE GENOMIC DNA]</scope>
    <source>
        <strain evidence="1">ATCC 700755</strain>
    </source>
</reference>
<evidence type="ECO:0000313" key="1">
    <source>
        <dbReference type="EMBL" id="AFU69708.1"/>
    </source>
</evidence>
<organism evidence="1 2">
    <name type="scientific">Psychroflexus torquis (strain ATCC 700755 / CIP 106069 / ACAM 623)</name>
    <dbReference type="NCBI Taxonomy" id="313595"/>
    <lineage>
        <taxon>Bacteria</taxon>
        <taxon>Pseudomonadati</taxon>
        <taxon>Bacteroidota</taxon>
        <taxon>Flavobacteriia</taxon>
        <taxon>Flavobacteriales</taxon>
        <taxon>Flavobacteriaceae</taxon>
        <taxon>Psychroflexus</taxon>
    </lineage>
</organism>
<sequence>MFKKYNICSNHLISKPMETKSITSKEIKVQNIQLVDGEFTPSQASDIISALINQKINYHKIEGLQLWERDHNNDPKPLSNRINELEEEKRHAEEFIAELKAKGKNLKINGILNLSIAD</sequence>
<gene>
    <name evidence="1" type="ordered locus">P700755_003033</name>
</gene>
<dbReference type="KEGG" id="ptq:P700755_003033"/>
<protein>
    <submittedName>
        <fullName evidence="1">Uncharacterized protein</fullName>
    </submittedName>
</protein>
<dbReference type="Proteomes" id="UP000008514">
    <property type="component" value="Chromosome"/>
</dbReference>
<accession>K4IIQ9</accession>
<keyword evidence="2" id="KW-1185">Reference proteome</keyword>
<dbReference type="AlphaFoldDB" id="K4IIQ9"/>
<proteinExistence type="predicted"/>
<reference evidence="1" key="1">
    <citation type="submission" date="2006-03" db="EMBL/GenBank/DDBJ databases">
        <authorList>
            <person name="Bowman J."/>
            <person name="Ferriera S."/>
            <person name="Johnson J."/>
            <person name="Kravitz S."/>
            <person name="Halpern A."/>
            <person name="Remington K."/>
            <person name="Beeson K."/>
            <person name="Tran B."/>
            <person name="Rogers Y.-H."/>
            <person name="Friedman R."/>
            <person name="Venter J.C."/>
        </authorList>
    </citation>
    <scope>NUCLEOTIDE SEQUENCE [LARGE SCALE GENOMIC DNA]</scope>
    <source>
        <strain evidence="1">ATCC 700755</strain>
    </source>
</reference>
<dbReference type="EMBL" id="CP003879">
    <property type="protein sequence ID" value="AFU69708.1"/>
    <property type="molecule type" value="Genomic_DNA"/>
</dbReference>
<dbReference type="HOGENOM" id="CLU_176267_0_0_10"/>
<dbReference type="eggNOG" id="ENOG50338SK">
    <property type="taxonomic scope" value="Bacteria"/>
</dbReference>
<name>K4IIQ9_PSYTT</name>
<dbReference type="STRING" id="313595.P700755_003033"/>
<evidence type="ECO:0000313" key="2">
    <source>
        <dbReference type="Proteomes" id="UP000008514"/>
    </source>
</evidence>